<dbReference type="Pfam" id="PF02579">
    <property type="entry name" value="Nitro_FeMo-Co"/>
    <property type="match status" value="1"/>
</dbReference>
<reference evidence="2 3" key="1">
    <citation type="journal article" date="2017" name="Front. Microbiol.">
        <title>Labilibaculum manganireducens gen. nov., sp. nov. and Labilibaculum filiforme sp. nov., Novel Bacteroidetes Isolated from Subsurface Sediments of the Baltic Sea.</title>
        <authorList>
            <person name="Vandieken V."/>
            <person name="Marshall I.P."/>
            <person name="Niemann H."/>
            <person name="Engelen B."/>
            <person name="Cypionka H."/>
        </authorList>
    </citation>
    <scope>NUCLEOTIDE SEQUENCE [LARGE SCALE GENOMIC DNA]</scope>
    <source>
        <strain evidence="2 3">59.10-2M</strain>
    </source>
</reference>
<dbReference type="InterPro" id="IPR036105">
    <property type="entry name" value="DiNase_FeMo-co_biosyn_sf"/>
</dbReference>
<dbReference type="PANTHER" id="PTHR42983">
    <property type="entry name" value="DINITROGENASE IRON-MOLYBDENUM COFACTOR PROTEIN-RELATED"/>
    <property type="match status" value="1"/>
</dbReference>
<protein>
    <submittedName>
        <fullName evidence="2">Dinitrogenase iron-molybdenum cofactor biosynthesis protein</fullName>
    </submittedName>
</protein>
<evidence type="ECO:0000313" key="3">
    <source>
        <dbReference type="Proteomes" id="UP000233618"/>
    </source>
</evidence>
<dbReference type="Proteomes" id="UP000233618">
    <property type="component" value="Unassembled WGS sequence"/>
</dbReference>
<dbReference type="PANTHER" id="PTHR42983:SF1">
    <property type="entry name" value="IRON-MOLYBDENUM PROTEIN"/>
    <property type="match status" value="1"/>
</dbReference>
<dbReference type="CDD" id="cd00851">
    <property type="entry name" value="MTH1175"/>
    <property type="match status" value="1"/>
</dbReference>
<keyword evidence="3" id="KW-1185">Reference proteome</keyword>
<dbReference type="InterPro" id="IPR033913">
    <property type="entry name" value="MTH1175_dom"/>
</dbReference>
<dbReference type="EMBL" id="MVDE01000043">
    <property type="protein sequence ID" value="PKQ61641.1"/>
    <property type="molecule type" value="Genomic_DNA"/>
</dbReference>
<evidence type="ECO:0000259" key="1">
    <source>
        <dbReference type="Pfam" id="PF02579"/>
    </source>
</evidence>
<organism evidence="2 3">
    <name type="scientific">Labilibaculum manganireducens</name>
    <dbReference type="NCBI Taxonomy" id="1940525"/>
    <lineage>
        <taxon>Bacteria</taxon>
        <taxon>Pseudomonadati</taxon>
        <taxon>Bacteroidota</taxon>
        <taxon>Bacteroidia</taxon>
        <taxon>Marinilabiliales</taxon>
        <taxon>Marinifilaceae</taxon>
        <taxon>Labilibaculum</taxon>
    </lineage>
</organism>
<feature type="domain" description="Dinitrogenase iron-molybdenum cofactor biosynthesis" evidence="1">
    <location>
        <begin position="11"/>
        <end position="100"/>
    </location>
</feature>
<name>A0A2N3HUD4_9BACT</name>
<proteinExistence type="predicted"/>
<sequence>MKIAVPVTSSREIDGHFGHCEFYNVFAISENKEIVDVQKMESPQGCGCKSNIASVLAEAGVTVMLAGGIGNGAINVLNNSGIEVVRGCSGNAEEVVKLYVAGLVSDSGSSCQHTHGEGEDHQCSH</sequence>
<dbReference type="Gene3D" id="3.30.420.130">
    <property type="entry name" value="Dinitrogenase iron-molybdenum cofactor biosynthesis domain"/>
    <property type="match status" value="1"/>
</dbReference>
<dbReference type="AlphaFoldDB" id="A0A2N3HUD4"/>
<dbReference type="SUPFAM" id="SSF53146">
    <property type="entry name" value="Nitrogenase accessory factor-like"/>
    <property type="match status" value="1"/>
</dbReference>
<accession>A0A2N3HUD4</accession>
<evidence type="ECO:0000313" key="2">
    <source>
        <dbReference type="EMBL" id="PKQ61641.1"/>
    </source>
</evidence>
<dbReference type="RefSeq" id="WP_101311442.1">
    <property type="nucleotide sequence ID" value="NZ_CAXXEE010000003.1"/>
</dbReference>
<gene>
    <name evidence="2" type="ORF">BZG01_19055</name>
</gene>
<comment type="caution">
    <text evidence="2">The sequence shown here is derived from an EMBL/GenBank/DDBJ whole genome shotgun (WGS) entry which is preliminary data.</text>
</comment>
<dbReference type="InterPro" id="IPR003731">
    <property type="entry name" value="Di-Nase_FeMo-co_biosynth"/>
</dbReference>